<dbReference type="AlphaFoldDB" id="A0A165ZGZ2"/>
<gene>
    <name evidence="1" type="ORF">FIBSPDRAFT_872450</name>
</gene>
<dbReference type="EMBL" id="KV417677">
    <property type="protein sequence ID" value="KZP10574.1"/>
    <property type="molecule type" value="Genomic_DNA"/>
</dbReference>
<protein>
    <submittedName>
        <fullName evidence="1">Uncharacterized protein</fullName>
    </submittedName>
</protein>
<evidence type="ECO:0000313" key="1">
    <source>
        <dbReference type="EMBL" id="KZP10574.1"/>
    </source>
</evidence>
<proteinExistence type="predicted"/>
<organism evidence="1 2">
    <name type="scientific">Athelia psychrophila</name>
    <dbReference type="NCBI Taxonomy" id="1759441"/>
    <lineage>
        <taxon>Eukaryota</taxon>
        <taxon>Fungi</taxon>
        <taxon>Dikarya</taxon>
        <taxon>Basidiomycota</taxon>
        <taxon>Agaricomycotina</taxon>
        <taxon>Agaricomycetes</taxon>
        <taxon>Agaricomycetidae</taxon>
        <taxon>Atheliales</taxon>
        <taxon>Atheliaceae</taxon>
        <taxon>Athelia</taxon>
    </lineage>
</organism>
<reference evidence="1 2" key="1">
    <citation type="journal article" date="2016" name="Mol. Biol. Evol.">
        <title>Comparative Genomics of Early-Diverging Mushroom-Forming Fungi Provides Insights into the Origins of Lignocellulose Decay Capabilities.</title>
        <authorList>
            <person name="Nagy L.G."/>
            <person name="Riley R."/>
            <person name="Tritt A."/>
            <person name="Adam C."/>
            <person name="Daum C."/>
            <person name="Floudas D."/>
            <person name="Sun H."/>
            <person name="Yadav J.S."/>
            <person name="Pangilinan J."/>
            <person name="Larsson K.H."/>
            <person name="Matsuura K."/>
            <person name="Barry K."/>
            <person name="Labutti K."/>
            <person name="Kuo R."/>
            <person name="Ohm R.A."/>
            <person name="Bhattacharya S.S."/>
            <person name="Shirouzu T."/>
            <person name="Yoshinaga Y."/>
            <person name="Martin F.M."/>
            <person name="Grigoriev I.V."/>
            <person name="Hibbett D.S."/>
        </authorList>
    </citation>
    <scope>NUCLEOTIDE SEQUENCE [LARGE SCALE GENOMIC DNA]</scope>
    <source>
        <strain evidence="1 2">CBS 109695</strain>
    </source>
</reference>
<dbReference type="Proteomes" id="UP000076532">
    <property type="component" value="Unassembled WGS sequence"/>
</dbReference>
<evidence type="ECO:0000313" key="2">
    <source>
        <dbReference type="Proteomes" id="UP000076532"/>
    </source>
</evidence>
<accession>A0A165ZGZ2</accession>
<sequence>MTECCPRTRRSSRCDIIQALTTKSPCGLTQYHHQCTFTSSLGSIATGFDANMASLPVIIIWPSSDVNVTPS</sequence>
<keyword evidence="2" id="KW-1185">Reference proteome</keyword>
<name>A0A165ZGZ2_9AGAM</name>